<comment type="similarity">
    <text evidence="10 11">Belongs to the thiamine-phosphate synthase family.</text>
</comment>
<feature type="binding site" evidence="10">
    <location>
        <position position="174"/>
    </location>
    <ligand>
        <name>2-[(2R,5Z)-2-carboxy-4-methylthiazol-5(2H)-ylidene]ethyl phosphate</name>
        <dbReference type="ChEBI" id="CHEBI:62899"/>
    </ligand>
</feature>
<dbReference type="GO" id="GO:0005737">
    <property type="term" value="C:cytoplasm"/>
    <property type="evidence" value="ECO:0007669"/>
    <property type="project" value="TreeGrafter"/>
</dbReference>
<feature type="binding site" evidence="10">
    <location>
        <position position="146"/>
    </location>
    <ligand>
        <name>4-amino-2-methyl-5-(diphosphooxymethyl)pyrimidine</name>
        <dbReference type="ChEBI" id="CHEBI:57841"/>
    </ligand>
</feature>
<dbReference type="CDD" id="cd00564">
    <property type="entry name" value="TMP_TenI"/>
    <property type="match status" value="1"/>
</dbReference>
<feature type="domain" description="Thiamine phosphate synthase/TenI" evidence="13">
    <location>
        <begin position="7"/>
        <end position="197"/>
    </location>
</feature>
<name>A0AAD1AEN0_9MICO</name>
<dbReference type="GO" id="GO:0009228">
    <property type="term" value="P:thiamine biosynthetic process"/>
    <property type="evidence" value="ECO:0007669"/>
    <property type="project" value="UniProtKB-KW"/>
</dbReference>
<dbReference type="GO" id="GO:0009229">
    <property type="term" value="P:thiamine diphosphate biosynthetic process"/>
    <property type="evidence" value="ECO:0007669"/>
    <property type="project" value="UniProtKB-UniRule"/>
</dbReference>
<comment type="catalytic activity">
    <reaction evidence="7 10 11">
        <text>4-methyl-5-(2-phosphooxyethyl)-thiazole + 4-amino-2-methyl-5-(diphosphooxymethyl)pyrimidine + H(+) = thiamine phosphate + diphosphate</text>
        <dbReference type="Rhea" id="RHEA:22328"/>
        <dbReference type="ChEBI" id="CHEBI:15378"/>
        <dbReference type="ChEBI" id="CHEBI:33019"/>
        <dbReference type="ChEBI" id="CHEBI:37575"/>
        <dbReference type="ChEBI" id="CHEBI:57841"/>
        <dbReference type="ChEBI" id="CHEBI:58296"/>
        <dbReference type="EC" id="2.5.1.3"/>
    </reaction>
</comment>
<evidence type="ECO:0000256" key="9">
    <source>
        <dbReference type="ARBA" id="ARBA00047883"/>
    </source>
</evidence>
<feature type="binding site" evidence="10">
    <location>
        <position position="70"/>
    </location>
    <ligand>
        <name>4-amino-2-methyl-5-(diphosphooxymethyl)pyrimidine</name>
        <dbReference type="ChEBI" id="CHEBI:57841"/>
    </ligand>
</feature>
<dbReference type="GO" id="GO:0004789">
    <property type="term" value="F:thiamine-phosphate diphosphorylase activity"/>
    <property type="evidence" value="ECO:0007669"/>
    <property type="project" value="UniProtKB-UniRule"/>
</dbReference>
<comment type="caution">
    <text evidence="10">Lacks conserved residue(s) required for the propagation of feature annotation.</text>
</comment>
<dbReference type="InterPro" id="IPR013785">
    <property type="entry name" value="Aldolase_TIM"/>
</dbReference>
<dbReference type="EC" id="2.5.1.3" evidence="10"/>
<dbReference type="Pfam" id="PF02581">
    <property type="entry name" value="TMP-TENI"/>
    <property type="match status" value="1"/>
</dbReference>
<keyword evidence="5 10" id="KW-0460">Magnesium</keyword>
<dbReference type="SUPFAM" id="SSF51391">
    <property type="entry name" value="Thiamin phosphate synthase"/>
    <property type="match status" value="1"/>
</dbReference>
<dbReference type="InterPro" id="IPR034291">
    <property type="entry name" value="TMP_synthase"/>
</dbReference>
<evidence type="ECO:0000256" key="4">
    <source>
        <dbReference type="ARBA" id="ARBA00022723"/>
    </source>
</evidence>
<evidence type="ECO:0000256" key="1">
    <source>
        <dbReference type="ARBA" id="ARBA00003814"/>
    </source>
</evidence>
<reference evidence="14 15" key="1">
    <citation type="submission" date="2018-03" db="EMBL/GenBank/DDBJ databases">
        <title>Bacteriophage NCPPB3778 and a type I-E CRISPR drive the evolution of the US Biological Select Agent, Rathayibacter toxicus.</title>
        <authorList>
            <person name="Davis E.W.II."/>
            <person name="Tabima J.F."/>
            <person name="Weisberg A.J."/>
            <person name="Dantas Lopes L."/>
            <person name="Wiseman M.S."/>
            <person name="Wiseman M.S."/>
            <person name="Pupko T."/>
            <person name="Belcher M.S."/>
            <person name="Sechler A.J."/>
            <person name="Tancos M.A."/>
            <person name="Schroeder B.K."/>
            <person name="Murray T.D."/>
            <person name="Luster D.G."/>
            <person name="Schneider W.L."/>
            <person name="Rogers E."/>
            <person name="Andreote F.D."/>
            <person name="Grunwald N.J."/>
            <person name="Putnam M.L."/>
            <person name="Chang J.H."/>
        </authorList>
    </citation>
    <scope>NUCLEOTIDE SEQUENCE [LARGE SCALE GENOMIC DNA]</scope>
    <source>
        <strain evidence="14 15">NCCPB 2253</strain>
    </source>
</reference>
<feature type="binding site" evidence="10">
    <location>
        <position position="114"/>
    </location>
    <ligand>
        <name>4-amino-2-methyl-5-(diphosphooxymethyl)pyrimidine</name>
        <dbReference type="ChEBI" id="CHEBI:57841"/>
    </ligand>
</feature>
<organism evidence="14 15">
    <name type="scientific">Rathayibacter iranicus</name>
    <dbReference type="NCBI Taxonomy" id="59737"/>
    <lineage>
        <taxon>Bacteria</taxon>
        <taxon>Bacillati</taxon>
        <taxon>Actinomycetota</taxon>
        <taxon>Actinomycetes</taxon>
        <taxon>Micrococcales</taxon>
        <taxon>Microbacteriaceae</taxon>
        <taxon>Rathayibacter</taxon>
    </lineage>
</organism>
<feature type="binding site" evidence="10">
    <location>
        <position position="95"/>
    </location>
    <ligand>
        <name>Mg(2+)</name>
        <dbReference type="ChEBI" id="CHEBI:18420"/>
    </ligand>
</feature>
<evidence type="ECO:0000313" key="15">
    <source>
        <dbReference type="Proteomes" id="UP000283946"/>
    </source>
</evidence>
<evidence type="ECO:0000313" key="14">
    <source>
        <dbReference type="EMBL" id="AZZ55565.1"/>
    </source>
</evidence>
<dbReference type="InterPro" id="IPR036206">
    <property type="entry name" value="ThiamineP_synth_sf"/>
</dbReference>
<feature type="binding site" evidence="10">
    <location>
        <position position="71"/>
    </location>
    <ligand>
        <name>Mg(2+)</name>
        <dbReference type="ChEBI" id="CHEBI:18420"/>
    </ligand>
</feature>
<evidence type="ECO:0000256" key="10">
    <source>
        <dbReference type="HAMAP-Rule" id="MF_00097"/>
    </source>
</evidence>
<feature type="binding site" evidence="10">
    <location>
        <begin position="194"/>
        <end position="195"/>
    </location>
    <ligand>
        <name>2-[(2R,5Z)-2-carboxy-4-methylthiazol-5(2H)-ylidene]ethyl phosphate</name>
        <dbReference type="ChEBI" id="CHEBI:62899"/>
    </ligand>
</feature>
<evidence type="ECO:0000256" key="5">
    <source>
        <dbReference type="ARBA" id="ARBA00022842"/>
    </source>
</evidence>
<dbReference type="Proteomes" id="UP000283946">
    <property type="component" value="Chromosome"/>
</dbReference>
<evidence type="ECO:0000256" key="8">
    <source>
        <dbReference type="ARBA" id="ARBA00047851"/>
    </source>
</evidence>
<dbReference type="NCBIfam" id="TIGR00693">
    <property type="entry name" value="thiE"/>
    <property type="match status" value="1"/>
</dbReference>
<dbReference type="RefSeq" id="WP_104264437.1">
    <property type="nucleotide sequence ID" value="NZ_CP028130.1"/>
</dbReference>
<sequence length="216" mass="21323">MSADLSLYLVTDTAQCGSRGVPAVVAAAVAGGVGTVQIRDHAASAADLVALTCAVAAVLDGHTSVTLLVDDRVDIVLAARLNGARVDGVHLGQSDLPAAAARAILGPDAILGLTANTAKHLAAVHALPSGTVDYLGVGVIRPTATKPDHPAPLGLDGFATLAAATPLPCVAIGGVTVADAAPLRQAGAAGLAVVSALCTAEDPEAAARRFRAGWDR</sequence>
<protein>
    <recommendedName>
        <fullName evidence="10">Thiamine-phosphate synthase</fullName>
        <shortName evidence="10">TP synthase</shortName>
        <shortName evidence="10">TPS</shortName>
        <ecNumber evidence="10">2.5.1.3</ecNumber>
    </recommendedName>
    <alternativeName>
        <fullName evidence="10">Thiamine-phosphate pyrophosphorylase</fullName>
        <shortName evidence="10">TMP pyrophosphorylase</shortName>
        <shortName evidence="10">TMP-PPase</shortName>
    </alternativeName>
</protein>
<keyword evidence="3 10" id="KW-0808">Transferase</keyword>
<comment type="function">
    <text evidence="1 10">Condenses 4-methyl-5-(beta-hydroxyethyl)thiazole monophosphate (THZ-P) and 2-methyl-4-amino-5-hydroxymethyl pyrimidine pyrophosphate (HMP-PP) to form thiamine monophosphate (TMP).</text>
</comment>
<feature type="binding site" evidence="10">
    <location>
        <begin position="143"/>
        <end position="145"/>
    </location>
    <ligand>
        <name>2-[(2R,5Z)-2-carboxy-4-methylthiazol-5(2H)-ylidene]ethyl phosphate</name>
        <dbReference type="ChEBI" id="CHEBI:62899"/>
    </ligand>
</feature>
<comment type="catalytic activity">
    <reaction evidence="8 10 11">
        <text>2-(2-carboxy-4-methylthiazol-5-yl)ethyl phosphate + 4-amino-2-methyl-5-(diphosphooxymethyl)pyrimidine + 2 H(+) = thiamine phosphate + CO2 + diphosphate</text>
        <dbReference type="Rhea" id="RHEA:47848"/>
        <dbReference type="ChEBI" id="CHEBI:15378"/>
        <dbReference type="ChEBI" id="CHEBI:16526"/>
        <dbReference type="ChEBI" id="CHEBI:33019"/>
        <dbReference type="ChEBI" id="CHEBI:37575"/>
        <dbReference type="ChEBI" id="CHEBI:57841"/>
        <dbReference type="ChEBI" id="CHEBI:62890"/>
        <dbReference type="EC" id="2.5.1.3"/>
    </reaction>
</comment>
<dbReference type="PANTHER" id="PTHR20857:SF15">
    <property type="entry name" value="THIAMINE-PHOSPHATE SYNTHASE"/>
    <property type="match status" value="1"/>
</dbReference>
<evidence type="ECO:0000259" key="13">
    <source>
        <dbReference type="Pfam" id="PF02581"/>
    </source>
</evidence>
<evidence type="ECO:0000256" key="7">
    <source>
        <dbReference type="ARBA" id="ARBA00047334"/>
    </source>
</evidence>
<dbReference type="Gene3D" id="3.20.20.70">
    <property type="entry name" value="Aldolase class I"/>
    <property type="match status" value="1"/>
</dbReference>
<accession>A0AAD1AEN0</accession>
<proteinExistence type="inferred from homology"/>
<comment type="pathway">
    <text evidence="2 10 12">Cofactor biosynthesis; thiamine diphosphate biosynthesis; thiamine phosphate from 4-amino-2-methyl-5-diphosphomethylpyrimidine and 4-methyl-5-(2-phosphoethyl)-thiazole: step 1/1.</text>
</comment>
<dbReference type="KEGG" id="ria:C7V51_06455"/>
<dbReference type="PANTHER" id="PTHR20857">
    <property type="entry name" value="THIAMINE-PHOSPHATE PYROPHOSPHORYLASE"/>
    <property type="match status" value="1"/>
</dbReference>
<gene>
    <name evidence="10 14" type="primary">thiE</name>
    <name evidence="14" type="ORF">C7V51_06455</name>
</gene>
<dbReference type="InterPro" id="IPR022998">
    <property type="entry name" value="ThiamineP_synth_TenI"/>
</dbReference>
<dbReference type="AlphaFoldDB" id="A0AAD1AEN0"/>
<evidence type="ECO:0000256" key="3">
    <source>
        <dbReference type="ARBA" id="ARBA00022679"/>
    </source>
</evidence>
<dbReference type="HAMAP" id="MF_00097">
    <property type="entry name" value="TMP_synthase"/>
    <property type="match status" value="1"/>
</dbReference>
<comment type="cofactor">
    <cofactor evidence="10">
        <name>Mg(2+)</name>
        <dbReference type="ChEBI" id="CHEBI:18420"/>
    </cofactor>
    <text evidence="10">Binds 1 Mg(2+) ion per subunit.</text>
</comment>
<evidence type="ECO:0000256" key="11">
    <source>
        <dbReference type="RuleBase" id="RU003826"/>
    </source>
</evidence>
<evidence type="ECO:0000256" key="6">
    <source>
        <dbReference type="ARBA" id="ARBA00022977"/>
    </source>
</evidence>
<evidence type="ECO:0000256" key="2">
    <source>
        <dbReference type="ARBA" id="ARBA00005165"/>
    </source>
</evidence>
<evidence type="ECO:0000256" key="12">
    <source>
        <dbReference type="RuleBase" id="RU004253"/>
    </source>
</evidence>
<keyword evidence="4 10" id="KW-0479">Metal-binding</keyword>
<comment type="catalytic activity">
    <reaction evidence="9 10 11">
        <text>2-[(2R,5Z)-2-carboxy-4-methylthiazol-5(2H)-ylidene]ethyl phosphate + 4-amino-2-methyl-5-(diphosphooxymethyl)pyrimidine + 2 H(+) = thiamine phosphate + CO2 + diphosphate</text>
        <dbReference type="Rhea" id="RHEA:47844"/>
        <dbReference type="ChEBI" id="CHEBI:15378"/>
        <dbReference type="ChEBI" id="CHEBI:16526"/>
        <dbReference type="ChEBI" id="CHEBI:33019"/>
        <dbReference type="ChEBI" id="CHEBI:37575"/>
        <dbReference type="ChEBI" id="CHEBI:57841"/>
        <dbReference type="ChEBI" id="CHEBI:62899"/>
        <dbReference type="EC" id="2.5.1.3"/>
    </reaction>
</comment>
<dbReference type="EMBL" id="CP028130">
    <property type="protein sequence ID" value="AZZ55565.1"/>
    <property type="molecule type" value="Genomic_DNA"/>
</dbReference>
<keyword evidence="6 10" id="KW-0784">Thiamine biosynthesis</keyword>
<dbReference type="GO" id="GO:0000287">
    <property type="term" value="F:magnesium ion binding"/>
    <property type="evidence" value="ECO:0007669"/>
    <property type="project" value="UniProtKB-UniRule"/>
</dbReference>